<keyword evidence="1" id="KW-0812">Transmembrane</keyword>
<name>A0A4Q9LUI9_9MICR</name>
<evidence type="ECO:0000313" key="3">
    <source>
        <dbReference type="Proteomes" id="UP000292282"/>
    </source>
</evidence>
<keyword evidence="1" id="KW-0472">Membrane</keyword>
<protein>
    <submittedName>
        <fullName evidence="2">Uncharacterized protein</fullName>
    </submittedName>
</protein>
<gene>
    <name evidence="2" type="ORF">CWI38_1210p0010</name>
</gene>
<dbReference type="Proteomes" id="UP000292282">
    <property type="component" value="Unassembled WGS sequence"/>
</dbReference>
<sequence>MEKKTKKILFAIVGFLSLLVIVVFTLIYLNANQISKKFMKEFEDFKKSKEGATILREFNDCESISTLFTKTESNISVPPISFCIKNIESIKEIIKMIYFPTRDAVITPQAALQKCVTFFENSKIVFLPYFIEVNQLKAFMKSYEPSSFASMGLRFVKNGNAIRFLQKYIGSLEKIILNFKIPFGYLEQCISNNTVHIKSTHIPLSSPTETLKFLTENNSTVKIDFKNDKRMDFLLFFMYKSRKSNIKECFLNFTDWVVKSKGLPNILNFFVHFIITETPDFILLPITNFISSDVDTFLSSLFCLKQQMISSIEKTNDLQPILNLGISMLSSACDALWKEFYENKDNILKDLENRKPPLLILKSMFENLSNKTNIFNISNSLQIDTGIDSEYERLLEDRKEKIRKKEAVTTTSSDTIDEYIEEFLINFIKEYVPELVEKNNEPLIETEADALLKGKVNEFIGKFLTDFFKQYFPQLVQNKDEPLTKTEAVSLLEGKINECIENFLTVFIKEYVPKLVKNNKKDLDKTKAVSLLKNEIKSKLISLSGESIGNFLEFVISTLLKLYEEDINRSRKDGSDPSQENDNEIFEKQLLSALIRVLKKVVGQNWHIFTSFIE</sequence>
<dbReference type="EMBL" id="PITK01001210">
    <property type="protein sequence ID" value="TBU11431.1"/>
    <property type="molecule type" value="Genomic_DNA"/>
</dbReference>
<keyword evidence="1" id="KW-1133">Transmembrane helix</keyword>
<evidence type="ECO:0000313" key="2">
    <source>
        <dbReference type="EMBL" id="TBU11431.1"/>
    </source>
</evidence>
<organism evidence="2 3">
    <name type="scientific">Hamiltosporidium tvaerminnensis</name>
    <dbReference type="NCBI Taxonomy" id="1176355"/>
    <lineage>
        <taxon>Eukaryota</taxon>
        <taxon>Fungi</taxon>
        <taxon>Fungi incertae sedis</taxon>
        <taxon>Microsporidia</taxon>
        <taxon>Dubosqiidae</taxon>
        <taxon>Hamiltosporidium</taxon>
    </lineage>
</organism>
<accession>A0A4Q9LUI9</accession>
<proteinExistence type="predicted"/>
<reference evidence="2 3" key="1">
    <citation type="submission" date="2017-12" db="EMBL/GenBank/DDBJ databases">
        <authorList>
            <person name="Pombert J.-F."/>
            <person name="Haag K.L."/>
            <person name="Ebert D."/>
        </authorList>
    </citation>
    <scope>NUCLEOTIDE SEQUENCE [LARGE SCALE GENOMIC DNA]</scope>
    <source>
        <strain evidence="2">IL-G-3</strain>
    </source>
</reference>
<keyword evidence="3" id="KW-1185">Reference proteome</keyword>
<feature type="transmembrane region" description="Helical" evidence="1">
    <location>
        <begin position="7"/>
        <end position="29"/>
    </location>
</feature>
<evidence type="ECO:0000256" key="1">
    <source>
        <dbReference type="SAM" id="Phobius"/>
    </source>
</evidence>
<dbReference type="VEuPathDB" id="MicrosporidiaDB:CWI38_1210p0010"/>
<comment type="caution">
    <text evidence="2">The sequence shown here is derived from an EMBL/GenBank/DDBJ whole genome shotgun (WGS) entry which is preliminary data.</text>
</comment>
<dbReference type="AlphaFoldDB" id="A0A4Q9LUI9"/>